<reference evidence="1 2" key="1">
    <citation type="submission" date="2017-10" db="EMBL/GenBank/DDBJ databases">
        <title>Development of genomic resources for the powdery mildew, Erysiphe pulchra.</title>
        <authorList>
            <person name="Wadl P.A."/>
            <person name="Mack B.M."/>
            <person name="Moore G."/>
            <person name="Beltz S.B."/>
        </authorList>
    </citation>
    <scope>NUCLEOTIDE SEQUENCE [LARGE SCALE GENOMIC DNA]</scope>
    <source>
        <strain evidence="1">Cflorida</strain>
    </source>
</reference>
<keyword evidence="2" id="KW-1185">Reference proteome</keyword>
<evidence type="ECO:0000313" key="2">
    <source>
        <dbReference type="Proteomes" id="UP000237438"/>
    </source>
</evidence>
<evidence type="ECO:0000313" key="1">
    <source>
        <dbReference type="EMBL" id="POS85911.1"/>
    </source>
</evidence>
<dbReference type="Proteomes" id="UP000237438">
    <property type="component" value="Unassembled WGS sequence"/>
</dbReference>
<accession>A0A2S4PV47</accession>
<proteinExistence type="predicted"/>
<gene>
    <name evidence="1" type="ORF">EPUL_002222</name>
</gene>
<dbReference type="OrthoDB" id="2985821at2759"/>
<comment type="caution">
    <text evidence="1">The sequence shown here is derived from an EMBL/GenBank/DDBJ whole genome shotgun (WGS) entry which is preliminary data.</text>
</comment>
<dbReference type="EMBL" id="PEDP01000459">
    <property type="protein sequence ID" value="POS85911.1"/>
    <property type="molecule type" value="Genomic_DNA"/>
</dbReference>
<name>A0A2S4PV47_9PEZI</name>
<protein>
    <submittedName>
        <fullName evidence="1">Uncharacterized protein</fullName>
    </submittedName>
</protein>
<organism evidence="1 2">
    <name type="scientific">Erysiphe pulchra</name>
    <dbReference type="NCBI Taxonomy" id="225359"/>
    <lineage>
        <taxon>Eukaryota</taxon>
        <taxon>Fungi</taxon>
        <taxon>Dikarya</taxon>
        <taxon>Ascomycota</taxon>
        <taxon>Pezizomycotina</taxon>
        <taxon>Leotiomycetes</taxon>
        <taxon>Erysiphales</taxon>
        <taxon>Erysiphaceae</taxon>
        <taxon>Erysiphe</taxon>
    </lineage>
</organism>
<sequence>MAKGSTASTQQHLDITSDHLPLLVTVFFDFQRTRTEPKLRFAHLNENICYSLLKINIDMTSLEQKSPSSVDKRAEEQVDALRNSFAGLAKRSLFHNTGKP</sequence>
<dbReference type="AlphaFoldDB" id="A0A2S4PV47"/>